<dbReference type="Proteomes" id="UP000007110">
    <property type="component" value="Unassembled WGS sequence"/>
</dbReference>
<dbReference type="AlphaFoldDB" id="A0A7M7NCW0"/>
<evidence type="ECO:0000313" key="1">
    <source>
        <dbReference type="EnsemblMetazoa" id="XP_030834850"/>
    </source>
</evidence>
<reference evidence="1" key="2">
    <citation type="submission" date="2021-01" db="UniProtKB">
        <authorList>
            <consortium name="EnsemblMetazoa"/>
        </authorList>
    </citation>
    <scope>IDENTIFICATION</scope>
</reference>
<protein>
    <submittedName>
        <fullName evidence="1">Uncharacterized protein</fullName>
    </submittedName>
</protein>
<dbReference type="InParanoid" id="A0A7M7NCW0"/>
<evidence type="ECO:0000313" key="2">
    <source>
        <dbReference type="Proteomes" id="UP000007110"/>
    </source>
</evidence>
<dbReference type="EnsemblMetazoa" id="XM_030978990">
    <property type="protein sequence ID" value="XP_030834850"/>
    <property type="gene ID" value="LOC105438792"/>
</dbReference>
<organism evidence="1 2">
    <name type="scientific">Strongylocentrotus purpuratus</name>
    <name type="common">Purple sea urchin</name>
    <dbReference type="NCBI Taxonomy" id="7668"/>
    <lineage>
        <taxon>Eukaryota</taxon>
        <taxon>Metazoa</taxon>
        <taxon>Echinodermata</taxon>
        <taxon>Eleutherozoa</taxon>
        <taxon>Echinozoa</taxon>
        <taxon>Echinoidea</taxon>
        <taxon>Euechinoidea</taxon>
        <taxon>Echinacea</taxon>
        <taxon>Camarodonta</taxon>
        <taxon>Echinidea</taxon>
        <taxon>Strongylocentrotidae</taxon>
        <taxon>Strongylocentrotus</taxon>
    </lineage>
</organism>
<accession>A0A7M7NCW0</accession>
<name>A0A7M7NCW0_STRPU</name>
<dbReference type="KEGG" id="spu:105438792"/>
<keyword evidence="2" id="KW-1185">Reference proteome</keyword>
<proteinExistence type="predicted"/>
<sequence>MLEHLDHLKEVLIIWASFPSTIPPVFSVRHFSIDLMADTMSYSKALGFVPSATTVNVGMGYNERDGVVGAIARGIVAAAKSLEDARKELTTVEVAWKELTVDGYAGSGVVSFETGQELANRVGYLPHLEVLELCRVDMNEKALIAIVEKCLEITTIKEIRIGLCGSRVGGALDTLLQSLCQVGGGIIITVYHSLEYVRVLSPLQKQ</sequence>
<reference evidence="2" key="1">
    <citation type="submission" date="2015-02" db="EMBL/GenBank/DDBJ databases">
        <title>Genome sequencing for Strongylocentrotus purpuratus.</title>
        <authorList>
            <person name="Murali S."/>
            <person name="Liu Y."/>
            <person name="Vee V."/>
            <person name="English A."/>
            <person name="Wang M."/>
            <person name="Skinner E."/>
            <person name="Han Y."/>
            <person name="Muzny D.M."/>
            <person name="Worley K.C."/>
            <person name="Gibbs R.A."/>
        </authorList>
    </citation>
    <scope>NUCLEOTIDE SEQUENCE</scope>
</reference>
<dbReference type="GeneID" id="105438792"/>
<dbReference type="RefSeq" id="XP_030834850.1">
    <property type="nucleotide sequence ID" value="XM_030978990.1"/>
</dbReference>